<feature type="domain" description="Halobacterial output" evidence="1">
    <location>
        <begin position="18"/>
        <end position="84"/>
    </location>
</feature>
<dbReference type="OrthoDB" id="181456at2157"/>
<evidence type="ECO:0000313" key="3">
    <source>
        <dbReference type="Proteomes" id="UP000283805"/>
    </source>
</evidence>
<keyword evidence="3" id="KW-1185">Reference proteome</keyword>
<dbReference type="RefSeq" id="WP_170155498.1">
    <property type="nucleotide sequence ID" value="NZ_RAPO01000001.1"/>
</dbReference>
<reference evidence="2 3" key="1">
    <citation type="submission" date="2018-09" db="EMBL/GenBank/DDBJ databases">
        <title>Genomic Encyclopedia of Archaeal and Bacterial Type Strains, Phase II (KMG-II): from individual species to whole genera.</title>
        <authorList>
            <person name="Goeker M."/>
        </authorList>
    </citation>
    <scope>NUCLEOTIDE SEQUENCE [LARGE SCALE GENOMIC DNA]</scope>
    <source>
        <strain evidence="2 3">DSM 13151</strain>
    </source>
</reference>
<proteinExistence type="predicted"/>
<accession>A0A3R7DEU9</accession>
<dbReference type="Proteomes" id="UP000283805">
    <property type="component" value="Unassembled WGS sequence"/>
</dbReference>
<dbReference type="InterPro" id="IPR040624">
    <property type="entry name" value="HalOD1"/>
</dbReference>
<gene>
    <name evidence="2" type="ORF">ATJ93_0405</name>
</gene>
<dbReference type="AlphaFoldDB" id="A0A3R7DEU9"/>
<sequence>MGNGYNSKKEGPPSADESALSLRIVGAVADLMDIDPVDCPPLFEVVDPSALDRLFEGKEGHGSLVLEYAGYVVTVDNEANVTLTEPDEL</sequence>
<dbReference type="Pfam" id="PF18545">
    <property type="entry name" value="HalOD1"/>
    <property type="match status" value="1"/>
</dbReference>
<evidence type="ECO:0000259" key="1">
    <source>
        <dbReference type="Pfam" id="PF18545"/>
    </source>
</evidence>
<organism evidence="2 3">
    <name type="scientific">Halopiger aswanensis</name>
    <dbReference type="NCBI Taxonomy" id="148449"/>
    <lineage>
        <taxon>Archaea</taxon>
        <taxon>Methanobacteriati</taxon>
        <taxon>Methanobacteriota</taxon>
        <taxon>Stenosarchaea group</taxon>
        <taxon>Halobacteria</taxon>
        <taxon>Halobacteriales</taxon>
        <taxon>Natrialbaceae</taxon>
        <taxon>Halopiger</taxon>
    </lineage>
</organism>
<protein>
    <recommendedName>
        <fullName evidence="1">Halobacterial output domain-containing protein</fullName>
    </recommendedName>
</protein>
<dbReference type="EMBL" id="RAPO01000001">
    <property type="protein sequence ID" value="RKD97419.1"/>
    <property type="molecule type" value="Genomic_DNA"/>
</dbReference>
<name>A0A3R7DEU9_9EURY</name>
<comment type="caution">
    <text evidence="2">The sequence shown here is derived from an EMBL/GenBank/DDBJ whole genome shotgun (WGS) entry which is preliminary data.</text>
</comment>
<evidence type="ECO:0000313" key="2">
    <source>
        <dbReference type="EMBL" id="RKD97419.1"/>
    </source>
</evidence>